<keyword evidence="9" id="KW-1185">Reference proteome</keyword>
<dbReference type="NCBIfam" id="TIGR01568">
    <property type="entry name" value="A_thal_3678"/>
    <property type="match status" value="1"/>
</dbReference>
<sequence>MWKSFNICFSKFKCFPTITFSQPPAAAVNTDDEQDQDHQFSATTNPTLFKNFNSLYDANYSDSSTSKSRTFSPSSATAAAATEEDFLSSSSADSDNDCIPDFTSAFASHRFFFSSPGSSNSIFELPEPPPPQGSDAVVGGGVAVQTFSPDPYSDFRQSMLAMIEARDLSDVEADWEFLNELLVCYLTLNPKHTHKFIVGAFADVVVSLVSPPPAGKPHLRRHGATSHFSN</sequence>
<feature type="domain" description="OVATE" evidence="7">
    <location>
        <begin position="144"/>
        <end position="207"/>
    </location>
</feature>
<keyword evidence="2 6" id="KW-0678">Repressor</keyword>
<dbReference type="InterPro" id="IPR038933">
    <property type="entry name" value="Ovate"/>
</dbReference>
<keyword evidence="5 6" id="KW-0539">Nucleus</keyword>
<comment type="caution">
    <text evidence="8">The sequence shown here is derived from an EMBL/GenBank/DDBJ whole genome shotgun (WGS) entry which is preliminary data.</text>
</comment>
<evidence type="ECO:0000256" key="4">
    <source>
        <dbReference type="ARBA" id="ARBA00023163"/>
    </source>
</evidence>
<keyword evidence="4 6" id="KW-0804">Transcription</keyword>
<evidence type="ECO:0000256" key="1">
    <source>
        <dbReference type="ARBA" id="ARBA00004123"/>
    </source>
</evidence>
<dbReference type="PANTHER" id="PTHR33057">
    <property type="entry name" value="TRANSCRIPTION REPRESSOR OFP7-RELATED"/>
    <property type="match status" value="1"/>
</dbReference>
<dbReference type="Proteomes" id="UP001190926">
    <property type="component" value="Unassembled WGS sequence"/>
</dbReference>
<proteinExistence type="predicted"/>
<evidence type="ECO:0000256" key="6">
    <source>
        <dbReference type="RuleBase" id="RU367028"/>
    </source>
</evidence>
<dbReference type="PANTHER" id="PTHR33057:SF175">
    <property type="entry name" value="TRANSCRIPTION REPRESSOR OFP12"/>
    <property type="match status" value="1"/>
</dbReference>
<dbReference type="Pfam" id="PF04844">
    <property type="entry name" value="Ovate"/>
    <property type="match status" value="1"/>
</dbReference>
<dbReference type="InterPro" id="IPR006458">
    <property type="entry name" value="Ovate_C"/>
</dbReference>
<evidence type="ECO:0000256" key="3">
    <source>
        <dbReference type="ARBA" id="ARBA00023015"/>
    </source>
</evidence>
<dbReference type="GO" id="GO:0045892">
    <property type="term" value="P:negative regulation of DNA-templated transcription"/>
    <property type="evidence" value="ECO:0007669"/>
    <property type="project" value="UniProtKB-UniRule"/>
</dbReference>
<keyword evidence="3 6" id="KW-0805">Transcription regulation</keyword>
<dbReference type="AlphaFoldDB" id="A0AAD4IU17"/>
<protein>
    <recommendedName>
        <fullName evidence="6">Transcription repressor</fullName>
    </recommendedName>
    <alternativeName>
        <fullName evidence="6">Ovate family protein</fullName>
    </alternativeName>
</protein>
<comment type="subcellular location">
    <subcellularLocation>
        <location evidence="1 6">Nucleus</location>
    </subcellularLocation>
</comment>
<evidence type="ECO:0000256" key="5">
    <source>
        <dbReference type="ARBA" id="ARBA00023242"/>
    </source>
</evidence>
<reference evidence="8 9" key="1">
    <citation type="journal article" date="2021" name="Nat. Commun.">
        <title>Incipient diploidization of the medicinal plant Perilla within 10,000 years.</title>
        <authorList>
            <person name="Zhang Y."/>
            <person name="Shen Q."/>
            <person name="Leng L."/>
            <person name="Zhang D."/>
            <person name="Chen S."/>
            <person name="Shi Y."/>
            <person name="Ning Z."/>
            <person name="Chen S."/>
        </authorList>
    </citation>
    <scope>NUCLEOTIDE SEQUENCE [LARGE SCALE GENOMIC DNA]</scope>
    <source>
        <strain evidence="9">cv. PC099</strain>
    </source>
</reference>
<evidence type="ECO:0000259" key="7">
    <source>
        <dbReference type="PROSITE" id="PS51754"/>
    </source>
</evidence>
<organism evidence="8 9">
    <name type="scientific">Perilla frutescens var. hirtella</name>
    <name type="common">Perilla citriodora</name>
    <name type="synonym">Perilla setoyensis</name>
    <dbReference type="NCBI Taxonomy" id="608512"/>
    <lineage>
        <taxon>Eukaryota</taxon>
        <taxon>Viridiplantae</taxon>
        <taxon>Streptophyta</taxon>
        <taxon>Embryophyta</taxon>
        <taxon>Tracheophyta</taxon>
        <taxon>Spermatophyta</taxon>
        <taxon>Magnoliopsida</taxon>
        <taxon>eudicotyledons</taxon>
        <taxon>Gunneridae</taxon>
        <taxon>Pentapetalae</taxon>
        <taxon>asterids</taxon>
        <taxon>lamiids</taxon>
        <taxon>Lamiales</taxon>
        <taxon>Lamiaceae</taxon>
        <taxon>Nepetoideae</taxon>
        <taxon>Elsholtzieae</taxon>
        <taxon>Perilla</taxon>
    </lineage>
</organism>
<dbReference type="GO" id="GO:0005634">
    <property type="term" value="C:nucleus"/>
    <property type="evidence" value="ECO:0007669"/>
    <property type="project" value="UniProtKB-SubCell"/>
</dbReference>
<evidence type="ECO:0000313" key="8">
    <source>
        <dbReference type="EMBL" id="KAH6821578.1"/>
    </source>
</evidence>
<accession>A0AAD4IU17</accession>
<evidence type="ECO:0000313" key="9">
    <source>
        <dbReference type="Proteomes" id="UP001190926"/>
    </source>
</evidence>
<comment type="function">
    <text evidence="6">Transcriptional repressor that regulates multiple aspects of plant growth and development.</text>
</comment>
<name>A0AAD4IU17_PERFH</name>
<dbReference type="PROSITE" id="PS51754">
    <property type="entry name" value="OVATE"/>
    <property type="match status" value="1"/>
</dbReference>
<evidence type="ECO:0000256" key="2">
    <source>
        <dbReference type="ARBA" id="ARBA00022491"/>
    </source>
</evidence>
<dbReference type="EMBL" id="SDAM02001963">
    <property type="protein sequence ID" value="KAH6821578.1"/>
    <property type="molecule type" value="Genomic_DNA"/>
</dbReference>
<gene>
    <name evidence="8" type="ORF">C2S53_016688</name>
</gene>